<dbReference type="OrthoDB" id="981508at2"/>
<dbReference type="Pfam" id="PF00685">
    <property type="entry name" value="Sulfotransfer_1"/>
    <property type="match status" value="1"/>
</dbReference>
<organism evidence="4 5">
    <name type="scientific">Sediminitomix flava</name>
    <dbReference type="NCBI Taxonomy" id="379075"/>
    <lineage>
        <taxon>Bacteria</taxon>
        <taxon>Pseudomonadati</taxon>
        <taxon>Bacteroidota</taxon>
        <taxon>Cytophagia</taxon>
        <taxon>Cytophagales</taxon>
        <taxon>Flammeovirgaceae</taxon>
        <taxon>Sediminitomix</taxon>
    </lineage>
</organism>
<dbReference type="InterPro" id="IPR000863">
    <property type="entry name" value="Sulfotransferase_dom"/>
</dbReference>
<evidence type="ECO:0000313" key="5">
    <source>
        <dbReference type="Proteomes" id="UP000245535"/>
    </source>
</evidence>
<dbReference type="AlphaFoldDB" id="A0A315ZCM3"/>
<accession>A0A315ZCM3</accession>
<keyword evidence="5" id="KW-1185">Reference proteome</keyword>
<dbReference type="GO" id="GO:0008146">
    <property type="term" value="F:sulfotransferase activity"/>
    <property type="evidence" value="ECO:0007669"/>
    <property type="project" value="InterPro"/>
</dbReference>
<name>A0A315ZCM3_SEDFL</name>
<reference evidence="4 5" key="1">
    <citation type="submission" date="2018-03" db="EMBL/GenBank/DDBJ databases">
        <title>Genomic Encyclopedia of Archaeal and Bacterial Type Strains, Phase II (KMG-II): from individual species to whole genera.</title>
        <authorList>
            <person name="Goeker M."/>
        </authorList>
    </citation>
    <scope>NUCLEOTIDE SEQUENCE [LARGE SCALE GENOMIC DNA]</scope>
    <source>
        <strain evidence="4 5">DSM 28229</strain>
    </source>
</reference>
<dbReference type="InterPro" id="IPR037359">
    <property type="entry name" value="NST/OST"/>
</dbReference>
<dbReference type="SUPFAM" id="SSF52540">
    <property type="entry name" value="P-loop containing nucleoside triphosphate hydrolases"/>
    <property type="match status" value="1"/>
</dbReference>
<comment type="caution">
    <text evidence="4">The sequence shown here is derived from an EMBL/GenBank/DDBJ whole genome shotgun (WGS) entry which is preliminary data.</text>
</comment>
<gene>
    <name evidence="4" type="ORF">BC781_102840</name>
</gene>
<dbReference type="RefSeq" id="WP_109617715.1">
    <property type="nucleotide sequence ID" value="NZ_QGDO01000002.1"/>
</dbReference>
<evidence type="ECO:0000256" key="1">
    <source>
        <dbReference type="ARBA" id="ARBA00022679"/>
    </source>
</evidence>
<dbReference type="Gene3D" id="3.40.50.300">
    <property type="entry name" value="P-loop containing nucleotide triphosphate hydrolases"/>
    <property type="match status" value="1"/>
</dbReference>
<dbReference type="PANTHER" id="PTHR10605">
    <property type="entry name" value="HEPARAN SULFATE SULFOTRANSFERASE"/>
    <property type="match status" value="1"/>
</dbReference>
<keyword evidence="1 4" id="KW-0808">Transferase</keyword>
<dbReference type="PANTHER" id="PTHR10605:SF56">
    <property type="entry name" value="BIFUNCTIONAL HEPARAN SULFATE N-DEACETYLASE_N-SULFOTRANSFERASE"/>
    <property type="match status" value="1"/>
</dbReference>
<evidence type="ECO:0000256" key="2">
    <source>
        <dbReference type="ARBA" id="ARBA00023180"/>
    </source>
</evidence>
<proteinExistence type="predicted"/>
<dbReference type="EMBL" id="QGDO01000002">
    <property type="protein sequence ID" value="PWJ43291.1"/>
    <property type="molecule type" value="Genomic_DNA"/>
</dbReference>
<evidence type="ECO:0000259" key="3">
    <source>
        <dbReference type="Pfam" id="PF00685"/>
    </source>
</evidence>
<dbReference type="InterPro" id="IPR027417">
    <property type="entry name" value="P-loop_NTPase"/>
</dbReference>
<feature type="domain" description="Sulfotransferase" evidence="3">
    <location>
        <begin position="15"/>
        <end position="207"/>
    </location>
</feature>
<dbReference type="Proteomes" id="UP000245535">
    <property type="component" value="Unassembled WGS sequence"/>
</dbReference>
<keyword evidence="2" id="KW-0325">Glycoprotein</keyword>
<sequence>MNPTTTTTTTTISLAIIGVQKAGTTSLKNYLGSNPKLVTHPHEEFAYFINTKEQQNGFQNTLAQYCIHIDELREKKLVVKNVGMCMNEESIEKLKSHSPDCHIAIILRNPTERAYSSYTMGVVNGWMSKSFSEVIDAIEKWKKGEYDIMYNQFVRLGLYIEQLRMIYKYFSKEQVSIYLFEDLKSNPKKICQELCDMIGVNNSTNLKTDVHNQTLVPRSKFLTSIIHQLRNNNSSIKQIIKAILPPSLFKYIGDVIINSNKSNTRFPKMDKQTREYLNRFYKPYNLALQELTGIDLSHWNMNEEA</sequence>
<evidence type="ECO:0000313" key="4">
    <source>
        <dbReference type="EMBL" id="PWJ43291.1"/>
    </source>
</evidence>
<protein>
    <submittedName>
        <fullName evidence="4">Sulfotransferase domain-containing protein</fullName>
    </submittedName>
</protein>